<dbReference type="EMBL" id="CAJNOQ010001344">
    <property type="protein sequence ID" value="CAF0888030.1"/>
    <property type="molecule type" value="Genomic_DNA"/>
</dbReference>
<evidence type="ECO:0000259" key="6">
    <source>
        <dbReference type="PROSITE" id="PS50209"/>
    </source>
</evidence>
<dbReference type="InterPro" id="IPR033139">
    <property type="entry name" value="Caspase_cys_AS"/>
</dbReference>
<dbReference type="EMBL" id="CAJOBC010001344">
    <property type="protein sequence ID" value="CAF3672891.1"/>
    <property type="molecule type" value="Genomic_DNA"/>
</dbReference>
<evidence type="ECO:0000259" key="4">
    <source>
        <dbReference type="PROSITE" id="PS50207"/>
    </source>
</evidence>
<keyword evidence="12" id="KW-1185">Reference proteome</keyword>
<feature type="compositionally biased region" description="Polar residues" evidence="3">
    <location>
        <begin position="973"/>
        <end position="986"/>
    </location>
</feature>
<dbReference type="InterPro" id="IPR001315">
    <property type="entry name" value="CARD"/>
</dbReference>
<dbReference type="CDD" id="cd01671">
    <property type="entry name" value="CARD"/>
    <property type="match status" value="1"/>
</dbReference>
<dbReference type="InterPro" id="IPR000198">
    <property type="entry name" value="RhoGAP_dom"/>
</dbReference>
<sequence length="1824" mass="208598">MIETIKILDYLVSKSIIQQTTISRIIHTSSVPEDRNRALLNFLLTCSEKVYYSFIEALYLSGNHSLVKLLEPNFHTKNVTTQLNDEHDIIHRSVNIMQQNLTTTTINEGETSFRNLHVVVNEISEETESSSQVDDIDFQKELPMGFLVRLLLPDVIEQYPYLNPSKRKNRCYRMTNNPRGQCLLINNVEDFKTMEKRYGSDFDASKLKSLFQQMGFNVIVRRNLKSLEMESILNEFAKSLDQDPGDCSIVIILSHGGNGRIYGVDERYLDIDRQIINVFDDHFIGKPKIFIFQACRGGQCNYRSDVQTKSSGLPDSIVDQSVSSRMMSDHSHIRKVAKRSDMVIWHSTIKDYVSWRLADEGSIFIQTLITVFATASWCYDLAKMAGCKIQQPPHSLPHPHGNKSRSISRYFLGARGKRYSVDNNDTVDIKRYITQAGIDVEQWIGLNLFRDDTVWRRYLIISKQELFVGKLRNITFKIKHRIELSRLWLSEDIQNPDGTPSSAALSITTLAFYDMQKTIIIGWPIINYVAEFDTKQTKDLWFQTLNSFLQLSWQLNNYLIERCRIVVVRNYEQDQNNSSTSVLIRKIIGISPSETTRDVIQKCIDAFHLEDLVIDNYVLLVNCISTTNNHHNGTMNSITSNSIPLIGHEYPYAIKMKHLKSTSFEDDYSSHGSNNNLISSNEKSLTSSSVVTTTSQNNILAAHDFELRKRDMTDGQTKKHRFFPKRKTHPKELYPKQQFVDDYVSSSASTPTIKHSLFGQPLEQLVLSNNNELPNIIMHLLELLYNKGPDTTGIFRKVANSRSVKECIDKIERNVPIDDNELHPILAAGLFKHFLRTLPQPVFNSDQYDNWKKCLRLTQQEKIPYAKKWILSSMPNANYILLKGFISVLQRIAHFSDTNGMTPFNLGLCVSNSLFKTESTTITRGKQEADVMSSIVEFLIHNCVILFGNDILTCIQDKRFIINQQHNHHNQEDLSNQAPPTASSIESLDEVESSPYLPVVNRSRDSGLAASDQPFNDDSSEISEHILRTTNPLVNNRATRYDTFQRMKNFNEQKRHQPPISTTNGFYPTDSKLKDVHISLFNSDKKSESVNLSLPSSDENNKLDWTPCIVSGNGCVLNSLNIVTNNNNNNNNNNNINMNNSNASVVRRRSSKSKYFYKPSNKFLEREKLTKINMSTSDESDNNNNTTTTTTTTTLNANESLCSTRSSTTTKLKRSKSLSRHSSLGSAEYQLQQQNKKTNMTTNVNDVKRTSSLKQFYYRRSLSSDDADEDENNDDVSDREKIVKQYDIDEISKTPTEQYVTTANDHRIRLKMSRMDVGDKESDQDGEHFLLTRSTYNEQQNKILKYQQQLYSVQPQNIDLKVNLKSKEQDTSSSESNLDLTREPLISMYKRLKSPPLVQVPSLSFDNEKQQLKQITPTRSASFSLRKSDPNITLPITTTMTKTPGTINNQLYFEKSKLDVPDSNPRSNSFYSRPSNNNNDGRSRHFGPLTATNQVYVMSTNRNISQPTSSSSLFMATSPPYPSSYETIPSTSSHDRLMLHSQPPNYFSRLSQQQTNPLPVSGLPIKSSSFDSDTNTSNDILPCRTFVHCGPPSSSSNSSYLRRMPASASSFQPIDQSQHQTVKRSSMYVVSVNQKNNNNQQSSPQVVLNTSVHVKPSDLTPTNSFHNEEHHQSEAQSYCTSRRRPCHRQNALRYKSIDNENQNIEHSPRSQTPRNDERDLDIRRISRSSIRTSDHLQLPLSPTTTSSTTTTNRIYSSDNDYSYMSRYQSIERRSKQSPSFDDELKEISWSVKEKAKLFEKQKPHSQTSRTHQQQKFSTGRENYV</sequence>
<accession>A0A813YQ40</accession>
<dbReference type="OrthoDB" id="9994905at2759"/>
<evidence type="ECO:0000256" key="1">
    <source>
        <dbReference type="ARBA" id="ARBA00010134"/>
    </source>
</evidence>
<dbReference type="Gene3D" id="1.10.555.10">
    <property type="entry name" value="Rho GTPase activation protein"/>
    <property type="match status" value="1"/>
</dbReference>
<proteinExistence type="inferred from homology"/>
<dbReference type="PANTHER" id="PTHR23179:SF3">
    <property type="entry name" value="RHO GTPASE-ACTIVATING PROTEIN 20"/>
    <property type="match status" value="1"/>
</dbReference>
<dbReference type="Proteomes" id="UP000681722">
    <property type="component" value="Unassembled WGS sequence"/>
</dbReference>
<evidence type="ECO:0000259" key="7">
    <source>
        <dbReference type="PROSITE" id="PS50238"/>
    </source>
</evidence>
<dbReference type="InterPro" id="IPR047887">
    <property type="entry name" value="ARHGAP20_PH"/>
</dbReference>
<feature type="region of interest" description="Disordered" evidence="3">
    <location>
        <begin position="969"/>
        <end position="993"/>
    </location>
</feature>
<feature type="compositionally biased region" description="Polar residues" evidence="3">
    <location>
        <begin position="1804"/>
        <end position="1824"/>
    </location>
</feature>
<organism evidence="9 12">
    <name type="scientific">Didymodactylos carnosus</name>
    <dbReference type="NCBI Taxonomy" id="1234261"/>
    <lineage>
        <taxon>Eukaryota</taxon>
        <taxon>Metazoa</taxon>
        <taxon>Spiralia</taxon>
        <taxon>Gnathifera</taxon>
        <taxon>Rotifera</taxon>
        <taxon>Eurotatoria</taxon>
        <taxon>Bdelloidea</taxon>
        <taxon>Philodinida</taxon>
        <taxon>Philodinidae</taxon>
        <taxon>Didymodactylos</taxon>
    </lineage>
</organism>
<dbReference type="GO" id="GO:0005096">
    <property type="term" value="F:GTPase activator activity"/>
    <property type="evidence" value="ECO:0007669"/>
    <property type="project" value="TreeGrafter"/>
</dbReference>
<evidence type="ECO:0000313" key="9">
    <source>
        <dbReference type="EMBL" id="CAF0888030.1"/>
    </source>
</evidence>
<feature type="region of interest" description="Disordered" evidence="3">
    <location>
        <begin position="1128"/>
        <end position="1152"/>
    </location>
</feature>
<dbReference type="Gene3D" id="3.40.50.1460">
    <property type="match status" value="1"/>
</dbReference>
<feature type="region of interest" description="Disordered" evidence="3">
    <location>
        <begin position="1655"/>
        <end position="1757"/>
    </location>
</feature>
<dbReference type="PANTHER" id="PTHR23179">
    <property type="entry name" value="T-CELL ACTIVATION RHO GTPASE ACTIVATING PROTEIN-RELATED"/>
    <property type="match status" value="1"/>
</dbReference>
<feature type="region of interest" description="Disordered" evidence="3">
    <location>
        <begin position="1797"/>
        <end position="1824"/>
    </location>
</feature>
<reference evidence="9" key="1">
    <citation type="submission" date="2021-02" db="EMBL/GenBank/DDBJ databases">
        <authorList>
            <person name="Nowell W R."/>
        </authorList>
    </citation>
    <scope>NUCLEOTIDE SEQUENCE</scope>
</reference>
<feature type="domain" description="Rho-GAP" evidence="7">
    <location>
        <begin position="760"/>
        <end position="947"/>
    </location>
</feature>
<dbReference type="PROSITE" id="PS50209">
    <property type="entry name" value="CARD"/>
    <property type="match status" value="1"/>
</dbReference>
<evidence type="ECO:0000313" key="10">
    <source>
        <dbReference type="EMBL" id="CAF3510793.1"/>
    </source>
</evidence>
<dbReference type="Gene3D" id="1.10.533.10">
    <property type="entry name" value="Death Domain, Fas"/>
    <property type="match status" value="1"/>
</dbReference>
<evidence type="ECO:0000256" key="2">
    <source>
        <dbReference type="RuleBase" id="RU003971"/>
    </source>
</evidence>
<feature type="compositionally biased region" description="Polar residues" evidence="3">
    <location>
        <begin position="1464"/>
        <end position="1480"/>
    </location>
</feature>
<dbReference type="SUPFAM" id="SSF52129">
    <property type="entry name" value="Caspase-like"/>
    <property type="match status" value="1"/>
</dbReference>
<evidence type="ECO:0000256" key="3">
    <source>
        <dbReference type="SAM" id="MobiDB-lite"/>
    </source>
</evidence>
<dbReference type="InterPro" id="IPR015917">
    <property type="entry name" value="Pept_C14A"/>
</dbReference>
<dbReference type="PRINTS" id="PR00376">
    <property type="entry name" value="IL1BCENZYME"/>
</dbReference>
<dbReference type="Proteomes" id="UP000682733">
    <property type="component" value="Unassembled WGS sequence"/>
</dbReference>
<dbReference type="InterPro" id="IPR002138">
    <property type="entry name" value="Pept_C14_p10"/>
</dbReference>
<feature type="region of interest" description="Disordered" evidence="3">
    <location>
        <begin position="1458"/>
        <end position="1485"/>
    </location>
</feature>
<dbReference type="SMART" id="SM00115">
    <property type="entry name" value="CASc"/>
    <property type="match status" value="1"/>
</dbReference>
<feature type="domain" description="Caspase family p10" evidence="4">
    <location>
        <begin position="332"/>
        <end position="384"/>
    </location>
</feature>
<dbReference type="Proteomes" id="UP000677228">
    <property type="component" value="Unassembled WGS sequence"/>
</dbReference>
<feature type="compositionally biased region" description="Polar residues" evidence="3">
    <location>
        <begin position="1699"/>
        <end position="1713"/>
    </location>
</feature>
<dbReference type="GO" id="GO:0006508">
    <property type="term" value="P:proteolysis"/>
    <property type="evidence" value="ECO:0007669"/>
    <property type="project" value="InterPro"/>
</dbReference>
<dbReference type="InterPro" id="IPR011029">
    <property type="entry name" value="DEATH-like_dom_sf"/>
</dbReference>
<dbReference type="PROSITE" id="PS50238">
    <property type="entry name" value="RHOGAP"/>
    <property type="match status" value="1"/>
</dbReference>
<evidence type="ECO:0000313" key="11">
    <source>
        <dbReference type="EMBL" id="CAF3672891.1"/>
    </source>
</evidence>
<feature type="domain" description="Caspase family p20" evidence="5">
    <location>
        <begin position="178"/>
        <end position="299"/>
    </location>
</feature>
<feature type="domain" description="CARD" evidence="6">
    <location>
        <begin position="1"/>
        <end position="73"/>
    </location>
</feature>
<dbReference type="InterPro" id="IPR008936">
    <property type="entry name" value="Rho_GTPase_activation_prot"/>
</dbReference>
<dbReference type="InterPro" id="IPR029030">
    <property type="entry name" value="Caspase-like_dom_sf"/>
</dbReference>
<evidence type="ECO:0000313" key="8">
    <source>
        <dbReference type="EMBL" id="CAF0734403.1"/>
    </source>
</evidence>
<dbReference type="InterPro" id="IPR001309">
    <property type="entry name" value="Pept_C14_p20"/>
</dbReference>
<feature type="region of interest" description="Disordered" evidence="3">
    <location>
        <begin position="1174"/>
        <end position="1247"/>
    </location>
</feature>
<feature type="compositionally biased region" description="Low complexity" evidence="3">
    <location>
        <begin position="1738"/>
        <end position="1751"/>
    </location>
</feature>
<evidence type="ECO:0000259" key="5">
    <source>
        <dbReference type="PROSITE" id="PS50208"/>
    </source>
</evidence>
<feature type="compositionally biased region" description="Polar residues" evidence="3">
    <location>
        <begin position="1229"/>
        <end position="1247"/>
    </location>
</feature>
<dbReference type="Proteomes" id="UP000663829">
    <property type="component" value="Unassembled WGS sequence"/>
</dbReference>
<comment type="caution">
    <text evidence="9">The sequence shown here is derived from an EMBL/GenBank/DDBJ whole genome shotgun (WGS) entry which is preliminary data.</text>
</comment>
<feature type="compositionally biased region" description="Basic and acidic residues" evidence="3">
    <location>
        <begin position="1714"/>
        <end position="1724"/>
    </location>
</feature>
<dbReference type="SUPFAM" id="SSF47986">
    <property type="entry name" value="DEATH domain"/>
    <property type="match status" value="1"/>
</dbReference>
<dbReference type="InterPro" id="IPR011600">
    <property type="entry name" value="Pept_C14_caspase"/>
</dbReference>
<dbReference type="GO" id="GO:0007165">
    <property type="term" value="P:signal transduction"/>
    <property type="evidence" value="ECO:0007669"/>
    <property type="project" value="InterPro"/>
</dbReference>
<gene>
    <name evidence="9" type="ORF">GPM918_LOCUS7969</name>
    <name evidence="8" type="ORF">OVA965_LOCUS1037</name>
    <name evidence="11" type="ORF">SRO942_LOCUS7969</name>
    <name evidence="10" type="ORF">TMI583_LOCUS1038</name>
</gene>
<dbReference type="EMBL" id="CAJNOK010000172">
    <property type="protein sequence ID" value="CAF0734403.1"/>
    <property type="molecule type" value="Genomic_DNA"/>
</dbReference>
<dbReference type="SUPFAM" id="SSF48350">
    <property type="entry name" value="GTPase activation domain, GAP"/>
    <property type="match status" value="1"/>
</dbReference>
<dbReference type="PROSITE" id="PS50208">
    <property type="entry name" value="CASPASE_P20"/>
    <property type="match status" value="1"/>
</dbReference>
<dbReference type="Pfam" id="PF00656">
    <property type="entry name" value="Peptidase_C14"/>
    <property type="match status" value="1"/>
</dbReference>
<dbReference type="GO" id="GO:0042981">
    <property type="term" value="P:regulation of apoptotic process"/>
    <property type="evidence" value="ECO:0007669"/>
    <property type="project" value="InterPro"/>
</dbReference>
<name>A0A813YQ40_9BILA</name>
<dbReference type="SMART" id="SM00324">
    <property type="entry name" value="RhoGAP"/>
    <property type="match status" value="1"/>
</dbReference>
<feature type="compositionally biased region" description="Low complexity" evidence="3">
    <location>
        <begin position="1128"/>
        <end position="1145"/>
    </location>
</feature>
<feature type="compositionally biased region" description="Low complexity" evidence="3">
    <location>
        <begin position="1182"/>
        <end position="1210"/>
    </location>
</feature>
<dbReference type="Pfam" id="PF00788">
    <property type="entry name" value="RA"/>
    <property type="match status" value="1"/>
</dbReference>
<dbReference type="Pfam" id="PF00620">
    <property type="entry name" value="RhoGAP"/>
    <property type="match status" value="1"/>
</dbReference>
<dbReference type="InterPro" id="IPR000159">
    <property type="entry name" value="RA_dom"/>
</dbReference>
<dbReference type="EMBL" id="CAJOBA010000172">
    <property type="protein sequence ID" value="CAF3510793.1"/>
    <property type="molecule type" value="Genomic_DNA"/>
</dbReference>
<dbReference type="PROSITE" id="PS01122">
    <property type="entry name" value="CASPASE_CYS"/>
    <property type="match status" value="1"/>
</dbReference>
<evidence type="ECO:0000313" key="12">
    <source>
        <dbReference type="Proteomes" id="UP000663829"/>
    </source>
</evidence>
<dbReference type="Pfam" id="PF22286">
    <property type="entry name" value="RHG20_PH"/>
    <property type="match status" value="1"/>
</dbReference>
<dbReference type="GO" id="GO:0004197">
    <property type="term" value="F:cysteine-type endopeptidase activity"/>
    <property type="evidence" value="ECO:0007669"/>
    <property type="project" value="InterPro"/>
</dbReference>
<dbReference type="PROSITE" id="PS50207">
    <property type="entry name" value="CASPASE_P10"/>
    <property type="match status" value="1"/>
</dbReference>
<protein>
    <submittedName>
        <fullName evidence="9">Uncharacterized protein</fullName>
    </submittedName>
</protein>
<comment type="similarity">
    <text evidence="1 2">Belongs to the peptidase C14A family.</text>
</comment>